<evidence type="ECO:0000256" key="1">
    <source>
        <dbReference type="ARBA" id="ARBA00001974"/>
    </source>
</evidence>
<dbReference type="GO" id="GO:0006696">
    <property type="term" value="P:ergosterol biosynthetic process"/>
    <property type="evidence" value="ECO:0007669"/>
    <property type="project" value="TreeGrafter"/>
</dbReference>
<evidence type="ECO:0000256" key="7">
    <source>
        <dbReference type="ARBA" id="ARBA00022848"/>
    </source>
</evidence>
<dbReference type="GO" id="GO:0004506">
    <property type="term" value="F:squalene monooxygenase activity"/>
    <property type="evidence" value="ECO:0007669"/>
    <property type="project" value="UniProtKB-UniRule"/>
</dbReference>
<evidence type="ECO:0000313" key="15">
    <source>
        <dbReference type="Proteomes" id="UP000478008"/>
    </source>
</evidence>
<name>A0A7D9GYI5_DEKBR</name>
<dbReference type="InterPro" id="IPR036188">
    <property type="entry name" value="FAD/NAD-bd_sf"/>
</dbReference>
<evidence type="ECO:0000256" key="6">
    <source>
        <dbReference type="ARBA" id="ARBA00022827"/>
    </source>
</evidence>
<evidence type="ECO:0000313" key="14">
    <source>
        <dbReference type="EMBL" id="VUG17022.1"/>
    </source>
</evidence>
<dbReference type="PRINTS" id="PR00420">
    <property type="entry name" value="RNGMNOXGNASE"/>
</dbReference>
<comment type="cofactor">
    <cofactor evidence="1 10">
        <name>FAD</name>
        <dbReference type="ChEBI" id="CHEBI:57692"/>
    </cofactor>
</comment>
<organism evidence="14 15">
    <name type="scientific">Dekkera bruxellensis</name>
    <name type="common">Brettanomyces custersii</name>
    <dbReference type="NCBI Taxonomy" id="5007"/>
    <lineage>
        <taxon>Eukaryota</taxon>
        <taxon>Fungi</taxon>
        <taxon>Dikarya</taxon>
        <taxon>Ascomycota</taxon>
        <taxon>Saccharomycotina</taxon>
        <taxon>Pichiomycetes</taxon>
        <taxon>Pichiales</taxon>
        <taxon>Pichiaceae</taxon>
        <taxon>Brettanomyces</taxon>
    </lineage>
</organism>
<accession>A0A7D9GYI5</accession>
<comment type="similarity">
    <text evidence="3 10">Belongs to the squalene monooxygenase family.</text>
</comment>
<keyword evidence="10" id="KW-0812">Transmembrane</keyword>
<evidence type="ECO:0000256" key="9">
    <source>
        <dbReference type="ARBA" id="ARBA00023136"/>
    </source>
</evidence>
<dbReference type="Pfam" id="PF08491">
    <property type="entry name" value="SE"/>
    <property type="match status" value="1"/>
</dbReference>
<evidence type="ECO:0000313" key="16">
    <source>
        <dbReference type="Proteomes" id="UP000568158"/>
    </source>
</evidence>
<dbReference type="Gene3D" id="3.50.50.60">
    <property type="entry name" value="FAD/NAD(P)-binding domain"/>
    <property type="match status" value="2"/>
</dbReference>
<sequence length="495" mass="55028">MSTNKPDNDKLYDIIIIGAGVVGPCIARCMARQGRKVLIAEREWSCPNRIVGELMQPSGLKALKQLGMIKAINNIEANEVDGYYIEFNGKEVSIDYPSKNVESALDTTPVPKAIQKGDEDKVGTDSTIDAKKWEECPHVKGASFRHGQFLTNLRNLCLSEPNVTKLDGSVTGVIKNDKDCVCGITVANQGSFKGRLVINCDGIYSKFRKELDEDFVPKVGSYFIGLELKDAKLPKPHFGHVLLGEHAPVLIYQMDPHSSRMLCAYRSKTLPKRSEVLNYLRTRVLPQLPKCVKPSFEEALNQKGQDIYRAMPNQYLPARLNDVPGFVCIGDSLNMRHPLTGGGMTVGLNDAVMFCKMLSDLSNEQLGHEEIVLERLIDFHTERKHLDAVINALSLALYTLFAADNKYLQILQRGVFAYFLRGGVYVGQPIGLLSGLIPSIWVLFSNFFAVAFYACRLNFAARGIVGFPLALYENIVVLFTAAHVFLPILFGEIFT</sequence>
<keyword evidence="15" id="KW-1185">Reference proteome</keyword>
<dbReference type="InterPro" id="IPR040125">
    <property type="entry name" value="Squalene_monox"/>
</dbReference>
<dbReference type="EMBL" id="JABCYN010000005">
    <property type="protein sequence ID" value="KAF6015955.1"/>
    <property type="molecule type" value="Genomic_DNA"/>
</dbReference>
<reference evidence="13" key="3">
    <citation type="submission" date="2020-10" db="EMBL/GenBank/DDBJ databases">
        <authorList>
            <person name="Palmer J.M."/>
        </authorList>
    </citation>
    <scope>NUCLEOTIDE SEQUENCE</scope>
    <source>
        <strain evidence="13">UCD 2041</strain>
    </source>
</reference>
<dbReference type="InterPro" id="IPR013698">
    <property type="entry name" value="Squalene_epoxidase"/>
</dbReference>
<feature type="transmembrane region" description="Helical" evidence="10">
    <location>
        <begin position="471"/>
        <end position="490"/>
    </location>
</feature>
<dbReference type="Proteomes" id="UP000568158">
    <property type="component" value="Unassembled WGS sequence"/>
</dbReference>
<proteinExistence type="inferred from homology"/>
<evidence type="ECO:0000256" key="5">
    <source>
        <dbReference type="ARBA" id="ARBA00022630"/>
    </source>
</evidence>
<dbReference type="PANTHER" id="PTHR10835">
    <property type="entry name" value="SQUALENE MONOOXYGENASE"/>
    <property type="match status" value="1"/>
</dbReference>
<reference evidence="12 16" key="2">
    <citation type="journal article" date="2020" name="Appl. Microbiol. Biotechnol.">
        <title>Targeted gene deletion in Brettanomyces bruxellensis with an expression-free CRISPR-Cas9 system.</title>
        <authorList>
            <person name="Varela C."/>
            <person name="Bartel C."/>
            <person name="Onetto C."/>
            <person name="Borneman A."/>
        </authorList>
    </citation>
    <scope>NUCLEOTIDE SEQUENCE [LARGE SCALE GENOMIC DNA]</scope>
    <source>
        <strain evidence="12 16">AWRI1613</strain>
    </source>
</reference>
<dbReference type="EC" id="1.14.14.17" evidence="4 10"/>
<evidence type="ECO:0000256" key="10">
    <source>
        <dbReference type="RuleBase" id="RU367121"/>
    </source>
</evidence>
<dbReference type="AlphaFoldDB" id="A0A7D9GYI5"/>
<evidence type="ECO:0000313" key="12">
    <source>
        <dbReference type="EMBL" id="KAF6015955.1"/>
    </source>
</evidence>
<keyword evidence="6 10" id="KW-0274">FAD</keyword>
<reference evidence="13" key="4">
    <citation type="journal article" name="BMC Genomics">
        <title>New genome assemblies reveal patterns of domestication and adaptation across Brettanomyces (Dekkera) species.</title>
        <authorList>
            <person name="Roach M.J."/>
            <person name="Borneman A.R."/>
        </authorList>
    </citation>
    <scope>NUCLEOTIDE SEQUENCE</scope>
    <source>
        <strain evidence="13">UCD 2041</strain>
    </source>
</reference>
<protein>
    <recommendedName>
        <fullName evidence="4 10">Squalene monooxygenase</fullName>
        <ecNumber evidence="4 10">1.14.14.17</ecNumber>
    </recommendedName>
</protein>
<comment type="function">
    <text evidence="10">Catalyzes the stereospecific oxidation of squalene to (S)-2,3-epoxysqualene, and is considered to be a rate-limiting enzyme in steroid biosynthesis.</text>
</comment>
<feature type="transmembrane region" description="Helical" evidence="10">
    <location>
        <begin position="440"/>
        <end position="459"/>
    </location>
</feature>
<keyword evidence="8 10" id="KW-0560">Oxidoreductase</keyword>
<evidence type="ECO:0000256" key="2">
    <source>
        <dbReference type="ARBA" id="ARBA00004154"/>
    </source>
</evidence>
<evidence type="ECO:0000259" key="11">
    <source>
        <dbReference type="Pfam" id="PF08491"/>
    </source>
</evidence>
<dbReference type="Proteomes" id="UP000478008">
    <property type="component" value="Unassembled WGS sequence"/>
</dbReference>
<dbReference type="EMBL" id="CABFWN010000001">
    <property type="protein sequence ID" value="VUG17022.1"/>
    <property type="molecule type" value="Genomic_DNA"/>
</dbReference>
<comment type="catalytic activity">
    <reaction evidence="10">
        <text>squalene + reduced [NADPH--hemoprotein reductase] + O2 = (S)-2,3-epoxysqualene + oxidized [NADPH--hemoprotein reductase] + H2O + H(+)</text>
        <dbReference type="Rhea" id="RHEA:25282"/>
        <dbReference type="Rhea" id="RHEA-COMP:11964"/>
        <dbReference type="Rhea" id="RHEA-COMP:11965"/>
        <dbReference type="ChEBI" id="CHEBI:15377"/>
        <dbReference type="ChEBI" id="CHEBI:15378"/>
        <dbReference type="ChEBI" id="CHEBI:15379"/>
        <dbReference type="ChEBI" id="CHEBI:15440"/>
        <dbReference type="ChEBI" id="CHEBI:15441"/>
        <dbReference type="ChEBI" id="CHEBI:57618"/>
        <dbReference type="ChEBI" id="CHEBI:58210"/>
        <dbReference type="EC" id="1.14.14.17"/>
    </reaction>
</comment>
<evidence type="ECO:0000256" key="8">
    <source>
        <dbReference type="ARBA" id="ARBA00023002"/>
    </source>
</evidence>
<keyword evidence="10" id="KW-0256">Endoplasmic reticulum</keyword>
<evidence type="ECO:0000256" key="4">
    <source>
        <dbReference type="ARBA" id="ARBA00012312"/>
    </source>
</evidence>
<dbReference type="EMBL" id="CP063137">
    <property type="protein sequence ID" value="QOU23124.1"/>
    <property type="molecule type" value="Genomic_DNA"/>
</dbReference>
<keyword evidence="7" id="KW-0492">Microsome</keyword>
<dbReference type="GO" id="GO:0050660">
    <property type="term" value="F:flavin adenine dinucleotide binding"/>
    <property type="evidence" value="ECO:0007669"/>
    <property type="project" value="UniProtKB-UniRule"/>
</dbReference>
<dbReference type="OrthoDB" id="1678617at2759"/>
<reference evidence="14 15" key="1">
    <citation type="submission" date="2019-07" db="EMBL/GenBank/DDBJ databases">
        <authorList>
            <person name="Friedrich A."/>
            <person name="Schacherer J."/>
        </authorList>
    </citation>
    <scope>NUCLEOTIDE SEQUENCE [LARGE SCALE GENOMIC DNA]</scope>
</reference>
<dbReference type="GO" id="GO:0005789">
    <property type="term" value="C:endoplasmic reticulum membrane"/>
    <property type="evidence" value="ECO:0007669"/>
    <property type="project" value="UniProtKB-SubCell"/>
</dbReference>
<keyword evidence="5 10" id="KW-0285">Flavoprotein</keyword>
<evidence type="ECO:0000256" key="3">
    <source>
        <dbReference type="ARBA" id="ARBA00008802"/>
    </source>
</evidence>
<evidence type="ECO:0000313" key="13">
    <source>
        <dbReference type="EMBL" id="QOU23124.1"/>
    </source>
</evidence>
<keyword evidence="9 10" id="KW-0472">Membrane</keyword>
<comment type="subcellular location">
    <subcellularLocation>
        <location evidence="10">Endoplasmic reticulum membrane</location>
        <topology evidence="10">Multi-pass membrane protein</topology>
    </subcellularLocation>
    <subcellularLocation>
        <location evidence="2">Microsome membrane</location>
        <topology evidence="2">Multi-pass membrane protein</topology>
    </subcellularLocation>
</comment>
<dbReference type="SUPFAM" id="SSF51905">
    <property type="entry name" value="FAD/NAD(P)-binding domain"/>
    <property type="match status" value="1"/>
</dbReference>
<keyword evidence="10" id="KW-1133">Transmembrane helix</keyword>
<dbReference type="PANTHER" id="PTHR10835:SF0">
    <property type="entry name" value="SQUALENE MONOOXYGENASE"/>
    <property type="match status" value="1"/>
</dbReference>
<dbReference type="Proteomes" id="UP000663131">
    <property type="component" value="Chromosome 9"/>
</dbReference>
<gene>
    <name evidence="14" type="primary">ERG1</name>
    <name evidence="13" type="ORF">BRETT_003315</name>
    <name evidence="14" type="ORF">DEBR0S1_31428G</name>
    <name evidence="12" type="ORF">HII12_000518</name>
</gene>
<feature type="domain" description="Squalene epoxidase" evidence="11">
    <location>
        <begin position="195"/>
        <end position="472"/>
    </location>
</feature>
<dbReference type="UniPathway" id="UPA00767">
    <property type="reaction ID" value="UER00752"/>
</dbReference>